<evidence type="ECO:0000313" key="11">
    <source>
        <dbReference type="EMBL" id="PIW74835.1"/>
    </source>
</evidence>
<dbReference type="EC" id="6.1.1.21" evidence="8"/>
<feature type="binding site" evidence="9">
    <location>
        <position position="267"/>
    </location>
    <ligand>
        <name>L-histidine</name>
        <dbReference type="ChEBI" id="CHEBI:57595"/>
    </ligand>
</feature>
<comment type="subunit">
    <text evidence="8">Homodimer.</text>
</comment>
<evidence type="ECO:0000256" key="5">
    <source>
        <dbReference type="ARBA" id="ARBA00022917"/>
    </source>
</evidence>
<gene>
    <name evidence="8" type="primary">hisS</name>
    <name evidence="11" type="ORF">CO003_00490</name>
</gene>
<name>A0A2M7IEA2_9BACT</name>
<dbReference type="PROSITE" id="PS50862">
    <property type="entry name" value="AA_TRNA_LIGASE_II"/>
    <property type="match status" value="1"/>
</dbReference>
<dbReference type="CDD" id="cd00773">
    <property type="entry name" value="HisRS-like_core"/>
    <property type="match status" value="1"/>
</dbReference>
<dbReference type="InterPro" id="IPR041715">
    <property type="entry name" value="HisRS-like_core"/>
</dbReference>
<dbReference type="Proteomes" id="UP000231673">
    <property type="component" value="Unassembled WGS sequence"/>
</dbReference>
<feature type="binding site" evidence="9">
    <location>
        <position position="140"/>
    </location>
    <ligand>
        <name>L-histidine</name>
        <dbReference type="ChEBI" id="CHEBI:57595"/>
    </ligand>
</feature>
<dbReference type="GO" id="GO:0005524">
    <property type="term" value="F:ATP binding"/>
    <property type="evidence" value="ECO:0007669"/>
    <property type="project" value="UniProtKB-UniRule"/>
</dbReference>
<evidence type="ECO:0000256" key="8">
    <source>
        <dbReference type="HAMAP-Rule" id="MF_00127"/>
    </source>
</evidence>
<dbReference type="Gene3D" id="3.30.930.10">
    <property type="entry name" value="Bira Bifunctional Protein, Domain 2"/>
    <property type="match status" value="1"/>
</dbReference>
<dbReference type="CDD" id="cd00859">
    <property type="entry name" value="HisRS_anticodon"/>
    <property type="match status" value="1"/>
</dbReference>
<dbReference type="EMBL" id="PFGW01000011">
    <property type="protein sequence ID" value="PIW74835.1"/>
    <property type="molecule type" value="Genomic_DNA"/>
</dbReference>
<dbReference type="InterPro" id="IPR033656">
    <property type="entry name" value="HisRS_anticodon"/>
</dbReference>
<dbReference type="PIRSF" id="PIRSF001549">
    <property type="entry name" value="His-tRNA_synth"/>
    <property type="match status" value="1"/>
</dbReference>
<dbReference type="GO" id="GO:0005737">
    <property type="term" value="C:cytoplasm"/>
    <property type="evidence" value="ECO:0007669"/>
    <property type="project" value="UniProtKB-SubCell"/>
</dbReference>
<comment type="catalytic activity">
    <reaction evidence="7 8">
        <text>tRNA(His) + L-histidine + ATP = L-histidyl-tRNA(His) + AMP + diphosphate + H(+)</text>
        <dbReference type="Rhea" id="RHEA:17313"/>
        <dbReference type="Rhea" id="RHEA-COMP:9665"/>
        <dbReference type="Rhea" id="RHEA-COMP:9689"/>
        <dbReference type="ChEBI" id="CHEBI:15378"/>
        <dbReference type="ChEBI" id="CHEBI:30616"/>
        <dbReference type="ChEBI" id="CHEBI:33019"/>
        <dbReference type="ChEBI" id="CHEBI:57595"/>
        <dbReference type="ChEBI" id="CHEBI:78442"/>
        <dbReference type="ChEBI" id="CHEBI:78527"/>
        <dbReference type="ChEBI" id="CHEBI:456215"/>
        <dbReference type="EC" id="6.1.1.21"/>
    </reaction>
</comment>
<evidence type="ECO:0000256" key="1">
    <source>
        <dbReference type="ARBA" id="ARBA00008226"/>
    </source>
</evidence>
<dbReference type="GO" id="GO:0004821">
    <property type="term" value="F:histidine-tRNA ligase activity"/>
    <property type="evidence" value="ECO:0007669"/>
    <property type="project" value="UniProtKB-UniRule"/>
</dbReference>
<evidence type="ECO:0000256" key="4">
    <source>
        <dbReference type="ARBA" id="ARBA00022840"/>
    </source>
</evidence>
<keyword evidence="5 8" id="KW-0648">Protein biosynthesis</keyword>
<comment type="subcellular location">
    <subcellularLocation>
        <location evidence="8">Cytoplasm</location>
    </subcellularLocation>
</comment>
<protein>
    <recommendedName>
        <fullName evidence="8">Histidine--tRNA ligase</fullName>
        <ecNumber evidence="8">6.1.1.21</ecNumber>
    </recommendedName>
    <alternativeName>
        <fullName evidence="8">Histidyl-tRNA synthetase</fullName>
        <shortName evidence="8">HisRS</shortName>
    </alternativeName>
</protein>
<feature type="binding site" evidence="9">
    <location>
        <position position="136"/>
    </location>
    <ligand>
        <name>L-histidine</name>
        <dbReference type="ChEBI" id="CHEBI:57595"/>
    </ligand>
</feature>
<proteinExistence type="inferred from homology"/>
<dbReference type="InterPro" id="IPR015807">
    <property type="entry name" value="His-tRNA-ligase"/>
</dbReference>
<feature type="binding site" evidence="9">
    <location>
        <begin position="91"/>
        <end position="93"/>
    </location>
    <ligand>
        <name>L-histidine</name>
        <dbReference type="ChEBI" id="CHEBI:57595"/>
    </ligand>
</feature>
<dbReference type="InterPro" id="IPR004154">
    <property type="entry name" value="Anticodon-bd"/>
</dbReference>
<dbReference type="NCBIfam" id="TIGR00442">
    <property type="entry name" value="hisS"/>
    <property type="match status" value="1"/>
</dbReference>
<dbReference type="HAMAP" id="MF_00127">
    <property type="entry name" value="His_tRNA_synth"/>
    <property type="match status" value="1"/>
</dbReference>
<dbReference type="PANTHER" id="PTHR43707">
    <property type="entry name" value="HISTIDYL-TRNA SYNTHETASE"/>
    <property type="match status" value="1"/>
</dbReference>
<feature type="domain" description="Aminoacyl-transfer RNA synthetases class-II family profile" evidence="10">
    <location>
        <begin position="1"/>
        <end position="338"/>
    </location>
</feature>
<dbReference type="PANTHER" id="PTHR43707:SF1">
    <property type="entry name" value="HISTIDINE--TRNA LIGASE, MITOCHONDRIAL-RELATED"/>
    <property type="match status" value="1"/>
</dbReference>
<comment type="caution">
    <text evidence="11">The sequence shown here is derived from an EMBL/GenBank/DDBJ whole genome shotgun (WGS) entry which is preliminary data.</text>
</comment>
<keyword evidence="3 8" id="KW-0547">Nucleotide-binding</keyword>
<keyword evidence="2 8" id="KW-0436">Ligase</keyword>
<dbReference type="Gene3D" id="3.40.50.800">
    <property type="entry name" value="Anticodon-binding domain"/>
    <property type="match status" value="1"/>
</dbReference>
<evidence type="ECO:0000256" key="2">
    <source>
        <dbReference type="ARBA" id="ARBA00022598"/>
    </source>
</evidence>
<dbReference type="InterPro" id="IPR006195">
    <property type="entry name" value="aa-tRNA-synth_II"/>
</dbReference>
<evidence type="ECO:0000259" key="10">
    <source>
        <dbReference type="PROSITE" id="PS50862"/>
    </source>
</evidence>
<feature type="binding site" evidence="9">
    <location>
        <begin position="271"/>
        <end position="272"/>
    </location>
    <ligand>
        <name>L-histidine</name>
        <dbReference type="ChEBI" id="CHEBI:57595"/>
    </ligand>
</feature>
<keyword evidence="8" id="KW-0963">Cytoplasm</keyword>
<evidence type="ECO:0000256" key="9">
    <source>
        <dbReference type="PIRSR" id="PIRSR001549-1"/>
    </source>
</evidence>
<keyword evidence="4 8" id="KW-0067">ATP-binding</keyword>
<reference evidence="12" key="1">
    <citation type="submission" date="2017-09" db="EMBL/GenBank/DDBJ databases">
        <title>Depth-based differentiation of microbial function through sediment-hosted aquifers and enrichment of novel symbionts in the deep terrestrial subsurface.</title>
        <authorList>
            <person name="Probst A.J."/>
            <person name="Ladd B."/>
            <person name="Jarett J.K."/>
            <person name="Geller-Mcgrath D.E."/>
            <person name="Sieber C.M.K."/>
            <person name="Emerson J.B."/>
            <person name="Anantharaman K."/>
            <person name="Thomas B.C."/>
            <person name="Malmstrom R."/>
            <person name="Stieglmeier M."/>
            <person name="Klingl A."/>
            <person name="Woyke T."/>
            <person name="Ryan C.M."/>
            <person name="Banfield J.F."/>
        </authorList>
    </citation>
    <scope>NUCLEOTIDE SEQUENCE [LARGE SCALE GENOMIC DNA]</scope>
</reference>
<dbReference type="InterPro" id="IPR036621">
    <property type="entry name" value="Anticodon-bd_dom_sf"/>
</dbReference>
<dbReference type="SUPFAM" id="SSF55681">
    <property type="entry name" value="Class II aaRS and biotin synthetases"/>
    <property type="match status" value="1"/>
</dbReference>
<dbReference type="Pfam" id="PF03129">
    <property type="entry name" value="HGTP_anticodon"/>
    <property type="match status" value="1"/>
</dbReference>
<dbReference type="GO" id="GO:0006427">
    <property type="term" value="P:histidyl-tRNA aminoacylation"/>
    <property type="evidence" value="ECO:0007669"/>
    <property type="project" value="UniProtKB-UniRule"/>
</dbReference>
<evidence type="ECO:0000256" key="3">
    <source>
        <dbReference type="ARBA" id="ARBA00022741"/>
    </source>
</evidence>
<dbReference type="InterPro" id="IPR045864">
    <property type="entry name" value="aa-tRNA-synth_II/BPL/LPL"/>
</dbReference>
<keyword evidence="6 8" id="KW-0030">Aminoacyl-tRNA synthetase</keyword>
<evidence type="ECO:0000256" key="6">
    <source>
        <dbReference type="ARBA" id="ARBA00023146"/>
    </source>
</evidence>
<sequence>MSSKKERKSKNMFQAPKGTRDILPEEQIYWEKIRQVVQKVAKSYGFERLDTPILEEEGLFIKGTGSSTDIVQKEMYSLKTKGGDRLVLRPEFTPAFIRAYLEDGLSSRPHPLKLYTTGPLFRYERSQKGRYRQHEQANFEIIGENDPVLDAQLIQVFFSIVGGLGLKDIVAQINSIGCRQCRPAYRKKLVNFYNKRKGELCFDCQKRLRQNPLRLLDCKDDRCVLINEETPQTIDNLCLDCHNHFKNVLEYLDELEIPYILNSRLVRGLDYYTKTVFEIWPEEEAGRQSALGGGGRYDNLIKNLGGKETSGVGFGLGIDRLVNFIKEKNIKVSSESLPSIFLVQLGELGKKKALKLFEDLRRANIKVASQFSKNTMNAQLKSADKMKVPFALILGQKEALDGTVIIRDMKSGSQETVLWEKVIKELKKRVKK</sequence>
<dbReference type="AlphaFoldDB" id="A0A2M7IEA2"/>
<dbReference type="Pfam" id="PF13393">
    <property type="entry name" value="tRNA-synt_His"/>
    <property type="match status" value="1"/>
</dbReference>
<dbReference type="InterPro" id="IPR004516">
    <property type="entry name" value="HisRS/HisZ"/>
</dbReference>
<feature type="binding site" evidence="9">
    <location>
        <position position="122"/>
    </location>
    <ligand>
        <name>L-histidine</name>
        <dbReference type="ChEBI" id="CHEBI:57595"/>
    </ligand>
</feature>
<comment type="similarity">
    <text evidence="1 8">Belongs to the class-II aminoacyl-tRNA synthetase family.</text>
</comment>
<evidence type="ECO:0000313" key="12">
    <source>
        <dbReference type="Proteomes" id="UP000231673"/>
    </source>
</evidence>
<evidence type="ECO:0000256" key="7">
    <source>
        <dbReference type="ARBA" id="ARBA00047639"/>
    </source>
</evidence>
<accession>A0A2M7IEA2</accession>
<dbReference type="SUPFAM" id="SSF52954">
    <property type="entry name" value="Class II aaRS ABD-related"/>
    <property type="match status" value="1"/>
</dbReference>
<organism evidence="11 12">
    <name type="scientific">Candidatus Portnoybacteria bacterium CG_4_8_14_3_um_filter_44_15</name>
    <dbReference type="NCBI Taxonomy" id="1974803"/>
    <lineage>
        <taxon>Bacteria</taxon>
        <taxon>Candidatus Portnoyibacteriota</taxon>
    </lineage>
</organism>